<accession>A0A6I2GER9</accession>
<keyword evidence="1" id="KW-0812">Transmembrane</keyword>
<dbReference type="PANTHER" id="PTHR21562">
    <property type="entry name" value="NOTUM-RELATED"/>
    <property type="match status" value="1"/>
</dbReference>
<keyword evidence="1" id="KW-0472">Membrane</keyword>
<dbReference type="PANTHER" id="PTHR21562:SF83">
    <property type="entry name" value="PECTIN ACETYLESTERASE 4"/>
    <property type="match status" value="1"/>
</dbReference>
<gene>
    <name evidence="2" type="ORF">GIY09_10840</name>
</gene>
<feature type="transmembrane region" description="Helical" evidence="1">
    <location>
        <begin position="12"/>
        <end position="34"/>
    </location>
</feature>
<evidence type="ECO:0000313" key="2">
    <source>
        <dbReference type="EMBL" id="MRI86340.1"/>
    </source>
</evidence>
<proteinExistence type="predicted"/>
<dbReference type="SUPFAM" id="SSF53474">
    <property type="entry name" value="alpha/beta-Hydrolases"/>
    <property type="match status" value="1"/>
</dbReference>
<dbReference type="RefSeq" id="WP_153864019.1">
    <property type="nucleotide sequence ID" value="NZ_WJQS01000011.1"/>
</dbReference>
<dbReference type="InterPro" id="IPR029058">
    <property type="entry name" value="AB_hydrolase_fold"/>
</dbReference>
<reference evidence="2 3" key="1">
    <citation type="submission" date="2019-11" db="EMBL/GenBank/DDBJ databases">
        <title>Characterisation of Fundicoccus ignavus gen. nov. sp. nov., a novel genus of the family Aerococcaceae isolated from bulk tank milk.</title>
        <authorList>
            <person name="Siebert A."/>
            <person name="Huptas C."/>
            <person name="Wenning M."/>
            <person name="Scherer S."/>
            <person name="Doll E.V."/>
        </authorList>
    </citation>
    <scope>NUCLEOTIDE SEQUENCE [LARGE SCALE GENOMIC DNA]</scope>
    <source>
        <strain evidence="2 3">WS4759</strain>
    </source>
</reference>
<sequence length="381" mass="42749">MEAILKKKKKRKFKIVGIIFSIIIVLLLAVFITLKMTFLKSFPELTGDPEIGKWYRVTPEGTKSSDGSEWHGIFRKGTENKVVVYFFGGGVSINDETSKGGKEFFATNMMGQDFVAQLGIGSDSDKNPFKDWSFLVIPYASGDFHTGTGEYTYIEDGKEKTVYHQGYTNYSNFVNEAKKYIDEPDTLLVTGFSAGAFATSLLADDVIDRFPSANNVTVAVDSALILYDDWNKTAVNLWKSPEKISEPLKGNNIVLDSLNALYQKRGDRVKILFDSSYRDDTLLQYQSYIDSGKMANTKELGDQYQSHLKTMVGQLQEDIPGIGIYIWSLKEDPKTQNTQHTILNGDPFDSLGNEKNIIEWIDSAVNGQIENYGLELLDKSL</sequence>
<dbReference type="AlphaFoldDB" id="A0A6I2GER9"/>
<keyword evidence="1" id="KW-1133">Transmembrane helix</keyword>
<keyword evidence="3" id="KW-1185">Reference proteome</keyword>
<dbReference type="GO" id="GO:0016787">
    <property type="term" value="F:hydrolase activity"/>
    <property type="evidence" value="ECO:0007669"/>
    <property type="project" value="InterPro"/>
</dbReference>
<dbReference type="Proteomes" id="UP000430975">
    <property type="component" value="Unassembled WGS sequence"/>
</dbReference>
<comment type="caution">
    <text evidence="2">The sequence shown here is derived from an EMBL/GenBank/DDBJ whole genome shotgun (WGS) entry which is preliminary data.</text>
</comment>
<evidence type="ECO:0000256" key="1">
    <source>
        <dbReference type="SAM" id="Phobius"/>
    </source>
</evidence>
<name>A0A6I2GER9_9LACT</name>
<organism evidence="2 3">
    <name type="scientific">Fundicoccus ignavus</name>
    <dbReference type="NCBI Taxonomy" id="2664442"/>
    <lineage>
        <taxon>Bacteria</taxon>
        <taxon>Bacillati</taxon>
        <taxon>Bacillota</taxon>
        <taxon>Bacilli</taxon>
        <taxon>Lactobacillales</taxon>
        <taxon>Aerococcaceae</taxon>
        <taxon>Fundicoccus</taxon>
    </lineage>
</organism>
<protein>
    <submittedName>
        <fullName evidence="2">Pectin acetylesterase</fullName>
    </submittedName>
</protein>
<dbReference type="InterPro" id="IPR004963">
    <property type="entry name" value="PAE/NOTUM"/>
</dbReference>
<dbReference type="EMBL" id="WJQS01000011">
    <property type="protein sequence ID" value="MRI86340.1"/>
    <property type="molecule type" value="Genomic_DNA"/>
</dbReference>
<evidence type="ECO:0000313" key="3">
    <source>
        <dbReference type="Proteomes" id="UP000430975"/>
    </source>
</evidence>
<dbReference type="Pfam" id="PF03283">
    <property type="entry name" value="PAE"/>
    <property type="match status" value="1"/>
</dbReference>